<gene>
    <name evidence="2" type="ORF">BZL29_2357</name>
</gene>
<organism evidence="2 3">
    <name type="scientific">Mycobacterium kansasii</name>
    <dbReference type="NCBI Taxonomy" id="1768"/>
    <lineage>
        <taxon>Bacteria</taxon>
        <taxon>Bacillati</taxon>
        <taxon>Actinomycetota</taxon>
        <taxon>Actinomycetes</taxon>
        <taxon>Mycobacteriales</taxon>
        <taxon>Mycobacteriaceae</taxon>
        <taxon>Mycobacterium</taxon>
    </lineage>
</organism>
<protein>
    <submittedName>
        <fullName evidence="2">Uncharacterized protein</fullName>
    </submittedName>
</protein>
<keyword evidence="1" id="KW-0812">Transmembrane</keyword>
<sequence>MGDRFGGGYVTLSALAAMAGAGGFLVAVSTHDDLTQGIRGGPPSIR</sequence>
<evidence type="ECO:0000313" key="2">
    <source>
        <dbReference type="EMBL" id="OOK80845.1"/>
    </source>
</evidence>
<reference evidence="2 3" key="1">
    <citation type="submission" date="2017-02" db="EMBL/GenBank/DDBJ databases">
        <title>Complete genome sequences of Mycobacterium kansasii strains isolated from rhesus macaques.</title>
        <authorList>
            <person name="Panda A."/>
            <person name="Nagaraj S."/>
            <person name="Zhao X."/>
            <person name="Tettelin H."/>
            <person name="Detolla L.J."/>
        </authorList>
    </citation>
    <scope>NUCLEOTIDE SEQUENCE [LARGE SCALE GENOMIC DNA]</scope>
    <source>
        <strain evidence="2 3">11-3469</strain>
    </source>
</reference>
<proteinExistence type="predicted"/>
<keyword evidence="1" id="KW-0472">Membrane</keyword>
<evidence type="ECO:0000313" key="3">
    <source>
        <dbReference type="Proteomes" id="UP000188532"/>
    </source>
</evidence>
<dbReference type="AlphaFoldDB" id="A0A1V3XNR4"/>
<name>A0A1V3XNR4_MYCKA</name>
<dbReference type="EMBL" id="MVBN01000002">
    <property type="protein sequence ID" value="OOK80845.1"/>
    <property type="molecule type" value="Genomic_DNA"/>
</dbReference>
<feature type="transmembrane region" description="Helical" evidence="1">
    <location>
        <begin position="6"/>
        <end position="28"/>
    </location>
</feature>
<comment type="caution">
    <text evidence="2">The sequence shown here is derived from an EMBL/GenBank/DDBJ whole genome shotgun (WGS) entry which is preliminary data.</text>
</comment>
<evidence type="ECO:0000256" key="1">
    <source>
        <dbReference type="SAM" id="Phobius"/>
    </source>
</evidence>
<keyword evidence="1" id="KW-1133">Transmembrane helix</keyword>
<accession>A0A1V3XNR4</accession>
<dbReference type="Proteomes" id="UP000188532">
    <property type="component" value="Unassembled WGS sequence"/>
</dbReference>